<dbReference type="EMBL" id="KN727903">
    <property type="protein sequence ID" value="KIH64731.1"/>
    <property type="molecule type" value="Genomic_DNA"/>
</dbReference>
<accession>A0A0C2H5M1</accession>
<keyword evidence="2" id="KW-1185">Reference proteome</keyword>
<organism evidence="1 2">
    <name type="scientific">Ancylostoma duodenale</name>
    <dbReference type="NCBI Taxonomy" id="51022"/>
    <lineage>
        <taxon>Eukaryota</taxon>
        <taxon>Metazoa</taxon>
        <taxon>Ecdysozoa</taxon>
        <taxon>Nematoda</taxon>
        <taxon>Chromadorea</taxon>
        <taxon>Rhabditida</taxon>
        <taxon>Rhabditina</taxon>
        <taxon>Rhabditomorpha</taxon>
        <taxon>Strongyloidea</taxon>
        <taxon>Ancylostomatidae</taxon>
        <taxon>Ancylostomatinae</taxon>
        <taxon>Ancylostoma</taxon>
    </lineage>
</organism>
<dbReference type="AlphaFoldDB" id="A0A0C2H5M1"/>
<name>A0A0C2H5M1_9BILA</name>
<gene>
    <name evidence="1" type="ORF">ANCDUO_04957</name>
</gene>
<evidence type="ECO:0000313" key="2">
    <source>
        <dbReference type="Proteomes" id="UP000054047"/>
    </source>
</evidence>
<dbReference type="Proteomes" id="UP000054047">
    <property type="component" value="Unassembled WGS sequence"/>
</dbReference>
<reference evidence="1 2" key="1">
    <citation type="submission" date="2013-12" db="EMBL/GenBank/DDBJ databases">
        <title>Draft genome of the parsitic nematode Ancylostoma duodenale.</title>
        <authorList>
            <person name="Mitreva M."/>
        </authorList>
    </citation>
    <scope>NUCLEOTIDE SEQUENCE [LARGE SCALE GENOMIC DNA]</scope>
    <source>
        <strain evidence="1 2">Zhejiang</strain>
    </source>
</reference>
<evidence type="ECO:0000313" key="1">
    <source>
        <dbReference type="EMBL" id="KIH64731.1"/>
    </source>
</evidence>
<dbReference type="OrthoDB" id="7698527at2759"/>
<protein>
    <submittedName>
        <fullName evidence="1">Uncharacterized protein</fullName>
    </submittedName>
</protein>
<proteinExistence type="predicted"/>
<sequence>MMNHSANRGCSRALMKKLQHELNSINPLIWSFKMMAEVIKEEEGRARRENRAAPIVQMVFDTSPNLDRRRYNPPTTSEIAAVYVFQDGDELPERQYAIESRGGITEYITEIDTKCDPPVLSSFTPIW</sequence>